<dbReference type="Proteomes" id="UP000516028">
    <property type="component" value="Chromosome"/>
</dbReference>
<evidence type="ECO:0008006" key="3">
    <source>
        <dbReference type="Google" id="ProtNLM"/>
    </source>
</evidence>
<reference evidence="1 2" key="1">
    <citation type="submission" date="2020-08" db="EMBL/GenBank/DDBJ databases">
        <title>Genome sequence of Diaphorobacter aerolatus KACC 16536T.</title>
        <authorList>
            <person name="Hyun D.-W."/>
            <person name="Bae J.-W."/>
        </authorList>
    </citation>
    <scope>NUCLEOTIDE SEQUENCE [LARGE SCALE GENOMIC DNA]</scope>
    <source>
        <strain evidence="1 2">KACC 16536</strain>
    </source>
</reference>
<proteinExistence type="predicted"/>
<evidence type="ECO:0000313" key="2">
    <source>
        <dbReference type="Proteomes" id="UP000516028"/>
    </source>
</evidence>
<protein>
    <recommendedName>
        <fullName evidence="3">DUF2971 domain-containing protein</fullName>
    </recommendedName>
</protein>
<keyword evidence="2" id="KW-1185">Reference proteome</keyword>
<dbReference type="RefSeq" id="WP_187723823.1">
    <property type="nucleotide sequence ID" value="NZ_CP060783.1"/>
</dbReference>
<dbReference type="KEGG" id="daer:H9K75_19230"/>
<accession>A0A7H0GIN2</accession>
<gene>
    <name evidence="1" type="ORF">H9K75_19230</name>
</gene>
<organism evidence="1 2">
    <name type="scientific">Diaphorobacter aerolatus</name>
    <dbReference type="NCBI Taxonomy" id="1288495"/>
    <lineage>
        <taxon>Bacteria</taxon>
        <taxon>Pseudomonadati</taxon>
        <taxon>Pseudomonadota</taxon>
        <taxon>Betaproteobacteria</taxon>
        <taxon>Burkholderiales</taxon>
        <taxon>Comamonadaceae</taxon>
        <taxon>Diaphorobacter</taxon>
    </lineage>
</organism>
<evidence type="ECO:0000313" key="1">
    <source>
        <dbReference type="EMBL" id="QNP48148.1"/>
    </source>
</evidence>
<dbReference type="EMBL" id="CP060783">
    <property type="protein sequence ID" value="QNP48148.1"/>
    <property type="molecule type" value="Genomic_DNA"/>
</dbReference>
<dbReference type="AlphaFoldDB" id="A0A7H0GIN2"/>
<name>A0A7H0GIN2_9BURK</name>
<sequence length="177" mass="20178">MAEYDAQQQLAQFMCFSTRERRKGLAGSRKDAAATGPLHLYKYRPLDAANPASINKARSLLVHDRIWIASAASLNDPRDMRFKLVLNQDAATRKRWAKENAHLLPKVSPAKRLLRQQQLARSAMTAEMELGFKQDMEQNMGVFCASTDPRSKLMWTHYGGEHRAYASSLHHTKTNFF</sequence>